<dbReference type="PRINTS" id="PR01638">
    <property type="entry name" value="MHCCLASSI"/>
</dbReference>
<comment type="similarity">
    <text evidence="2">Belongs to the MHC class I family.</text>
</comment>
<dbReference type="GO" id="GO:0006955">
    <property type="term" value="P:immune response"/>
    <property type="evidence" value="ECO:0007669"/>
    <property type="project" value="TreeGrafter"/>
</dbReference>
<feature type="transmembrane region" description="Helical" evidence="3">
    <location>
        <begin position="310"/>
        <end position="331"/>
    </location>
</feature>
<keyword evidence="1" id="KW-0325">Glycoprotein</keyword>
<keyword evidence="4" id="KW-0732">Signal</keyword>
<dbReference type="GO" id="GO:0005615">
    <property type="term" value="C:extracellular space"/>
    <property type="evidence" value="ECO:0007669"/>
    <property type="project" value="TreeGrafter"/>
</dbReference>
<feature type="domain" description="Ig-like" evidence="5">
    <location>
        <begin position="201"/>
        <end position="287"/>
    </location>
</feature>
<dbReference type="SUPFAM" id="SSF48726">
    <property type="entry name" value="Immunoglobulin"/>
    <property type="match status" value="1"/>
</dbReference>
<evidence type="ECO:0000256" key="2">
    <source>
        <dbReference type="RuleBase" id="RU004439"/>
    </source>
</evidence>
<evidence type="ECO:0000313" key="6">
    <source>
        <dbReference type="Ensembl" id="ENSOABP00000025759.2"/>
    </source>
</evidence>
<keyword evidence="3" id="KW-0812">Transmembrane</keyword>
<dbReference type="InterPro" id="IPR011162">
    <property type="entry name" value="MHC_I/II-like_Ag-recog"/>
</dbReference>
<dbReference type="AlphaFoldDB" id="A0A668TF57"/>
<dbReference type="Gene3D" id="2.60.40.10">
    <property type="entry name" value="Immunoglobulins"/>
    <property type="match status" value="1"/>
</dbReference>
<keyword evidence="3" id="KW-1133">Transmembrane helix</keyword>
<evidence type="ECO:0000256" key="1">
    <source>
        <dbReference type="ARBA" id="ARBA00023180"/>
    </source>
</evidence>
<dbReference type="InterPro" id="IPR037055">
    <property type="entry name" value="MHC_I-like_Ag-recog_sf"/>
</dbReference>
<reference evidence="6" key="2">
    <citation type="submission" date="2025-09" db="UniProtKB">
        <authorList>
            <consortium name="Ensembl"/>
        </authorList>
    </citation>
    <scope>IDENTIFICATION</scope>
</reference>
<gene>
    <name evidence="6" type="primary">LOC116315008</name>
</gene>
<dbReference type="InterPro" id="IPR001039">
    <property type="entry name" value="MHC_I_a_a1/a2"/>
</dbReference>
<dbReference type="PANTHER" id="PTHR16675">
    <property type="entry name" value="MHC CLASS I-RELATED"/>
    <property type="match status" value="1"/>
</dbReference>
<organism evidence="6 7">
    <name type="scientific">Oreochromis aureus</name>
    <name type="common">Israeli tilapia</name>
    <name type="synonym">Chromis aureus</name>
    <dbReference type="NCBI Taxonomy" id="47969"/>
    <lineage>
        <taxon>Eukaryota</taxon>
        <taxon>Metazoa</taxon>
        <taxon>Chordata</taxon>
        <taxon>Craniata</taxon>
        <taxon>Vertebrata</taxon>
        <taxon>Euteleostomi</taxon>
        <taxon>Actinopterygii</taxon>
        <taxon>Neopterygii</taxon>
        <taxon>Teleostei</taxon>
        <taxon>Neoteleostei</taxon>
        <taxon>Acanthomorphata</taxon>
        <taxon>Ovalentaria</taxon>
        <taxon>Cichlomorphae</taxon>
        <taxon>Cichliformes</taxon>
        <taxon>Cichlidae</taxon>
        <taxon>African cichlids</taxon>
        <taxon>Pseudocrenilabrinae</taxon>
        <taxon>Oreochromini</taxon>
        <taxon>Oreochromis</taxon>
    </lineage>
</organism>
<feature type="signal peptide" evidence="4">
    <location>
        <begin position="1"/>
        <end position="15"/>
    </location>
</feature>
<dbReference type="GeneID" id="116315008"/>
<dbReference type="InterPro" id="IPR036179">
    <property type="entry name" value="Ig-like_dom_sf"/>
</dbReference>
<dbReference type="RefSeq" id="XP_039461637.1">
    <property type="nucleotide sequence ID" value="XM_039605703.1"/>
</dbReference>
<reference evidence="6" key="1">
    <citation type="submission" date="2025-08" db="UniProtKB">
        <authorList>
            <consortium name="Ensembl"/>
        </authorList>
    </citation>
    <scope>IDENTIFICATION</scope>
</reference>
<dbReference type="InterPro" id="IPR003597">
    <property type="entry name" value="Ig_C1-set"/>
</dbReference>
<dbReference type="SMART" id="SM00407">
    <property type="entry name" value="IGc1"/>
    <property type="match status" value="1"/>
</dbReference>
<dbReference type="InterPro" id="IPR007110">
    <property type="entry name" value="Ig-like_dom"/>
</dbReference>
<dbReference type="Ensembl" id="ENSOABT00000026506.2">
    <property type="protein sequence ID" value="ENSOABP00000025759.2"/>
    <property type="gene ID" value="ENSOABG00000012142.2"/>
</dbReference>
<dbReference type="InterPro" id="IPR013783">
    <property type="entry name" value="Ig-like_fold"/>
</dbReference>
<dbReference type="Pfam" id="PF00129">
    <property type="entry name" value="MHC_I"/>
    <property type="match status" value="1"/>
</dbReference>
<dbReference type="PANTHER" id="PTHR16675:SF237">
    <property type="entry name" value="MHC CLASS I ANTIGEN TRANSCRIPT VARIANT 1-RELATED"/>
    <property type="match status" value="1"/>
</dbReference>
<name>A0A668TF57_OREAU</name>
<dbReference type="Gene3D" id="3.30.500.10">
    <property type="entry name" value="MHC class I-like antigen recognition-like"/>
    <property type="match status" value="1"/>
</dbReference>
<evidence type="ECO:0000259" key="5">
    <source>
        <dbReference type="PROSITE" id="PS50835"/>
    </source>
</evidence>
<dbReference type="InterPro" id="IPR011161">
    <property type="entry name" value="MHC_I-like_Ag-recog"/>
</dbReference>
<evidence type="ECO:0000256" key="3">
    <source>
        <dbReference type="SAM" id="Phobius"/>
    </source>
</evidence>
<dbReference type="Pfam" id="PF07654">
    <property type="entry name" value="C1-set"/>
    <property type="match status" value="1"/>
</dbReference>
<evidence type="ECO:0000313" key="7">
    <source>
        <dbReference type="Proteomes" id="UP000472276"/>
    </source>
</evidence>
<sequence>MKLFLLLLFCHSSVAVKHSLKYYFTGSSGVPNISENTVVMMVDGIQACFCDSSNMILEPRKDWAKKIFENDPQQKEIYTQICFQHHPNMFRIWISILKQHFNQSAGVHILQMESGCEWDENTGEAAAVLQYAYNGEDFLKLDFKTVAWIALTPEADIIKQRRDANRDSIKFAKTILTQFCPEWLKKYVEGGKRFLQRTVPPSVSLLQKTPSSPVSCHTTGFYPDKAVMFWRKDGEEIHEGVDHREILPNHDETFQMSVDLNVSSVRPEDWRKYECVFQLSGVEDIVTKLNEAVIRTNSEENIRKETPSGMMIAIITAVVVVVFAVVGFAVYKKKKEKDTEPSPGNTSELENLRS</sequence>
<dbReference type="FunFam" id="2.60.40.10:FF:000943">
    <property type="entry name" value="Classical MHC class I molecule, alpha-chain"/>
    <property type="match status" value="1"/>
</dbReference>
<dbReference type="Proteomes" id="UP000472276">
    <property type="component" value="Unassembled WGS sequence"/>
</dbReference>
<feature type="chain" id="PRO_5044249831" description="Ig-like domain-containing protein" evidence="4">
    <location>
        <begin position="16"/>
        <end position="354"/>
    </location>
</feature>
<dbReference type="OMA" id="MAFATID"/>
<proteinExistence type="inferred from homology"/>
<dbReference type="InterPro" id="IPR050208">
    <property type="entry name" value="MHC_class-I_related"/>
</dbReference>
<evidence type="ECO:0000256" key="4">
    <source>
        <dbReference type="SAM" id="SignalP"/>
    </source>
</evidence>
<protein>
    <recommendedName>
        <fullName evidence="5">Ig-like domain-containing protein</fullName>
    </recommendedName>
</protein>
<keyword evidence="7" id="KW-1185">Reference proteome</keyword>
<keyword evidence="3" id="KW-0472">Membrane</keyword>
<dbReference type="KEGG" id="oau:116315008"/>
<dbReference type="GO" id="GO:0009897">
    <property type="term" value="C:external side of plasma membrane"/>
    <property type="evidence" value="ECO:0007669"/>
    <property type="project" value="TreeGrafter"/>
</dbReference>
<accession>A0A668TF57</accession>
<dbReference type="PROSITE" id="PS50835">
    <property type="entry name" value="IG_LIKE"/>
    <property type="match status" value="1"/>
</dbReference>
<dbReference type="SUPFAM" id="SSF54452">
    <property type="entry name" value="MHC antigen-recognition domain"/>
    <property type="match status" value="1"/>
</dbReference>